<feature type="transmembrane region" description="Helical" evidence="7">
    <location>
        <begin position="411"/>
        <end position="432"/>
    </location>
</feature>
<feature type="transmembrane region" description="Helical" evidence="7">
    <location>
        <begin position="819"/>
        <end position="844"/>
    </location>
</feature>
<feature type="transmembrane region" description="Helical" evidence="7">
    <location>
        <begin position="864"/>
        <end position="888"/>
    </location>
</feature>
<keyword evidence="4 7" id="KW-1133">Transmembrane helix</keyword>
<evidence type="ECO:0000256" key="6">
    <source>
        <dbReference type="SAM" id="MobiDB-lite"/>
    </source>
</evidence>
<protein>
    <submittedName>
        <fullName evidence="9">ABC transporter permease</fullName>
    </submittedName>
</protein>
<evidence type="ECO:0000256" key="2">
    <source>
        <dbReference type="ARBA" id="ARBA00022475"/>
    </source>
</evidence>
<comment type="caution">
    <text evidence="9">The sequence shown here is derived from an EMBL/GenBank/DDBJ whole genome shotgun (WGS) entry which is preliminary data.</text>
</comment>
<feature type="transmembrane region" description="Helical" evidence="7">
    <location>
        <begin position="453"/>
        <end position="476"/>
    </location>
</feature>
<reference evidence="9" key="1">
    <citation type="submission" date="2021-07" db="EMBL/GenBank/DDBJ databases">
        <title>Pseudohoeflea marina sp. nov. a polyhydroxyalcanoate-producing bacterium.</title>
        <authorList>
            <person name="Zheng W."/>
            <person name="Yu S."/>
            <person name="Huang Y."/>
        </authorList>
    </citation>
    <scope>NUCLEOTIDE SEQUENCE</scope>
    <source>
        <strain evidence="9">DP4N28-3</strain>
    </source>
</reference>
<dbReference type="InterPro" id="IPR003838">
    <property type="entry name" value="ABC3_permease_C"/>
</dbReference>
<feature type="transmembrane region" description="Helical" evidence="7">
    <location>
        <begin position="317"/>
        <end position="341"/>
    </location>
</feature>
<dbReference type="EMBL" id="JAHWQX010000001">
    <property type="protein sequence ID" value="MBW3096738.1"/>
    <property type="molecule type" value="Genomic_DNA"/>
</dbReference>
<dbReference type="Pfam" id="PF02687">
    <property type="entry name" value="FtsX"/>
    <property type="match status" value="2"/>
</dbReference>
<evidence type="ECO:0000313" key="10">
    <source>
        <dbReference type="Proteomes" id="UP001430804"/>
    </source>
</evidence>
<evidence type="ECO:0000256" key="4">
    <source>
        <dbReference type="ARBA" id="ARBA00022989"/>
    </source>
</evidence>
<feature type="transmembrane region" description="Helical" evidence="7">
    <location>
        <begin position="70"/>
        <end position="91"/>
    </location>
</feature>
<dbReference type="Proteomes" id="UP001430804">
    <property type="component" value="Unassembled WGS sequence"/>
</dbReference>
<evidence type="ECO:0000256" key="7">
    <source>
        <dbReference type="SAM" id="Phobius"/>
    </source>
</evidence>
<evidence type="ECO:0000313" key="9">
    <source>
        <dbReference type="EMBL" id="MBW3096738.1"/>
    </source>
</evidence>
<feature type="domain" description="ABC3 transporter permease C-terminal" evidence="8">
    <location>
        <begin position="779"/>
        <end position="890"/>
    </location>
</feature>
<sequence length="899" mass="93888">MRAAGFGALGRNCQRQCGRHCAIGHGVSRPVRSSPPVPRPANDQAEAGDPGLRLALRLAARELRGGLSGFYIFVACIILGTAAIAGVNSVAQMMTGAISSEGQTLLGADLRFEVDNRDVTRDERAYIDALGSVSAGANLRTMARSADESDQSLVELRAVDDAYPLYGAVGLEPMMPLSEALASRDGVFGAVAAQILFDRLGLEIGDRLRVGAAEFELRAALANEPDALSEGFAFAPRLMLSLPGLAAADLARPGSMIEYSYRVQLSPTDQVAAPSTSDLRRLATEARSAFPDAGWSIRTSDNASPALSRNIERFSQFLTLVGLTALVVGGVGVANAVRAFIDGKRQVIATLKCLGAASRFVVLVYLLQVLAIAAAGIVIGLGIGAAIPFLAAGALATILPVAGKVALYPAALGQAGLFGMLVAFAFAIAPLGRAGQVPATTLFRNQGFIAGGLAQWPYLAAAALALSVLCALVIGWADDWRVASIFLVAVAAAFLVLHLVGRGVQWLARRAPRVGSTPLRLAIGNIHRPGALTPSVVLSLGLGLALLVTLAQIDFNLRRELTGTLPERAPNFFFVDIQADQADAFQTLLGELAPAADVAMVPMLRGRITALNGGEVNAESVPPEGRWVLRGDRGLTYEAEKPDNARLVEGEWWPTDYQGEPLVSFSAEEAGELGLGLGDTVSVSVLGRTITARIANLRDVEWESLSINFVMVFNPSAFAGAPHSWLATLSDPSAGAVEEGAILRGVTQAFPTITSVRVKDAIEIADRLVGQIGAAVRAAAALALGASVLVLAGALAAGNRGRSHDAIVLKTLGATRWTLITAYCWEYGLIGLATAVFALGFGAAASWYVLSGIMDLPFRFIPEIAFATLVAALVATVGIGLIGTWRVLGQKAAAMLRAA</sequence>
<comment type="subcellular location">
    <subcellularLocation>
        <location evidence="1">Cell membrane</location>
        <topology evidence="1">Multi-pass membrane protein</topology>
    </subcellularLocation>
</comment>
<gene>
    <name evidence="9" type="ORF">KY465_05545</name>
</gene>
<dbReference type="PANTHER" id="PTHR30287">
    <property type="entry name" value="MEMBRANE COMPONENT OF PREDICTED ABC SUPERFAMILY METABOLITE UPTAKE TRANSPORTER"/>
    <property type="match status" value="1"/>
</dbReference>
<evidence type="ECO:0000256" key="5">
    <source>
        <dbReference type="ARBA" id="ARBA00023136"/>
    </source>
</evidence>
<feature type="domain" description="ABC3 transporter permease C-terminal" evidence="8">
    <location>
        <begin position="321"/>
        <end position="434"/>
    </location>
</feature>
<feature type="region of interest" description="Disordered" evidence="6">
    <location>
        <begin position="28"/>
        <end position="47"/>
    </location>
</feature>
<accession>A0ABS6WM60</accession>
<feature type="transmembrane region" description="Helical" evidence="7">
    <location>
        <begin position="778"/>
        <end position="798"/>
    </location>
</feature>
<dbReference type="InterPro" id="IPR038766">
    <property type="entry name" value="Membrane_comp_ABC_pdt"/>
</dbReference>
<evidence type="ECO:0000256" key="3">
    <source>
        <dbReference type="ARBA" id="ARBA00022692"/>
    </source>
</evidence>
<keyword evidence="2" id="KW-1003">Cell membrane</keyword>
<keyword evidence="10" id="KW-1185">Reference proteome</keyword>
<proteinExistence type="predicted"/>
<feature type="transmembrane region" description="Helical" evidence="7">
    <location>
        <begin position="374"/>
        <end position="399"/>
    </location>
</feature>
<evidence type="ECO:0000259" key="8">
    <source>
        <dbReference type="Pfam" id="PF02687"/>
    </source>
</evidence>
<keyword evidence="3 7" id="KW-0812">Transmembrane</keyword>
<feature type="transmembrane region" description="Helical" evidence="7">
    <location>
        <begin position="482"/>
        <end position="500"/>
    </location>
</feature>
<evidence type="ECO:0000256" key="1">
    <source>
        <dbReference type="ARBA" id="ARBA00004651"/>
    </source>
</evidence>
<dbReference type="PANTHER" id="PTHR30287:SF1">
    <property type="entry name" value="INNER MEMBRANE PROTEIN"/>
    <property type="match status" value="1"/>
</dbReference>
<keyword evidence="5 7" id="KW-0472">Membrane</keyword>
<organism evidence="9 10">
    <name type="scientific">Pseudohoeflea coraliihabitans</name>
    <dbReference type="NCBI Taxonomy" id="2860393"/>
    <lineage>
        <taxon>Bacteria</taxon>
        <taxon>Pseudomonadati</taxon>
        <taxon>Pseudomonadota</taxon>
        <taxon>Alphaproteobacteria</taxon>
        <taxon>Hyphomicrobiales</taxon>
        <taxon>Rhizobiaceae</taxon>
        <taxon>Pseudohoeflea</taxon>
    </lineage>
</organism>
<name>A0ABS6WM60_9HYPH</name>